<feature type="domain" description="GCVT N-terminal" evidence="7">
    <location>
        <begin position="13"/>
        <end position="264"/>
    </location>
</feature>
<evidence type="ECO:0000256" key="5">
    <source>
        <dbReference type="ARBA" id="ARBA00031395"/>
    </source>
</evidence>
<feature type="domain" description="Aminomethyltransferase C-terminal" evidence="8">
    <location>
        <begin position="285"/>
        <end position="362"/>
    </location>
</feature>
<gene>
    <name evidence="9" type="ORF">LCGC14_1287200</name>
</gene>
<dbReference type="GO" id="GO:0005829">
    <property type="term" value="C:cytosol"/>
    <property type="evidence" value="ECO:0007669"/>
    <property type="project" value="TreeGrafter"/>
</dbReference>
<dbReference type="PANTHER" id="PTHR43757:SF2">
    <property type="entry name" value="AMINOMETHYLTRANSFERASE, MITOCHONDRIAL"/>
    <property type="match status" value="1"/>
</dbReference>
<dbReference type="Pfam" id="PF01571">
    <property type="entry name" value="GCV_T"/>
    <property type="match status" value="1"/>
</dbReference>
<comment type="catalytic activity">
    <reaction evidence="6">
        <text>N(6)-[(R)-S(8)-aminomethyldihydrolipoyl]-L-lysyl-[protein] + (6S)-5,6,7,8-tetrahydrofolate = N(6)-[(R)-dihydrolipoyl]-L-lysyl-[protein] + (6R)-5,10-methylene-5,6,7,8-tetrahydrofolate + NH4(+)</text>
        <dbReference type="Rhea" id="RHEA:16945"/>
        <dbReference type="Rhea" id="RHEA-COMP:10475"/>
        <dbReference type="Rhea" id="RHEA-COMP:10492"/>
        <dbReference type="ChEBI" id="CHEBI:15636"/>
        <dbReference type="ChEBI" id="CHEBI:28938"/>
        <dbReference type="ChEBI" id="CHEBI:57453"/>
        <dbReference type="ChEBI" id="CHEBI:83100"/>
        <dbReference type="ChEBI" id="CHEBI:83143"/>
        <dbReference type="EC" id="2.1.2.10"/>
    </reaction>
</comment>
<comment type="caution">
    <text evidence="9">The sequence shown here is derived from an EMBL/GenBank/DDBJ whole genome shotgun (WGS) entry which is preliminary data.</text>
</comment>
<evidence type="ECO:0000256" key="1">
    <source>
        <dbReference type="ARBA" id="ARBA00008609"/>
    </source>
</evidence>
<dbReference type="InterPro" id="IPR006222">
    <property type="entry name" value="GCVT_N"/>
</dbReference>
<evidence type="ECO:0000259" key="7">
    <source>
        <dbReference type="Pfam" id="PF01571"/>
    </source>
</evidence>
<evidence type="ECO:0000313" key="9">
    <source>
        <dbReference type="EMBL" id="KKM85626.1"/>
    </source>
</evidence>
<dbReference type="GO" id="GO:0008483">
    <property type="term" value="F:transaminase activity"/>
    <property type="evidence" value="ECO:0007669"/>
    <property type="project" value="UniProtKB-KW"/>
</dbReference>
<dbReference type="InterPro" id="IPR028896">
    <property type="entry name" value="GcvT/YgfZ/DmdA"/>
</dbReference>
<dbReference type="AlphaFoldDB" id="A0A0F9LEE6"/>
<keyword evidence="3" id="KW-0032">Aminotransferase</keyword>
<dbReference type="EMBL" id="LAZR01007381">
    <property type="protein sequence ID" value="KKM85626.1"/>
    <property type="molecule type" value="Genomic_DNA"/>
</dbReference>
<dbReference type="Pfam" id="PF08669">
    <property type="entry name" value="GCV_T_C"/>
    <property type="match status" value="1"/>
</dbReference>
<organism evidence="9">
    <name type="scientific">marine sediment metagenome</name>
    <dbReference type="NCBI Taxonomy" id="412755"/>
    <lineage>
        <taxon>unclassified sequences</taxon>
        <taxon>metagenomes</taxon>
        <taxon>ecological metagenomes</taxon>
    </lineage>
</organism>
<dbReference type="NCBIfam" id="TIGR00528">
    <property type="entry name" value="gcvT"/>
    <property type="match status" value="1"/>
</dbReference>
<dbReference type="InterPro" id="IPR013977">
    <property type="entry name" value="GcvT_C"/>
</dbReference>
<dbReference type="GO" id="GO:0005960">
    <property type="term" value="C:glycine cleavage complex"/>
    <property type="evidence" value="ECO:0007669"/>
    <property type="project" value="InterPro"/>
</dbReference>
<dbReference type="InterPro" id="IPR029043">
    <property type="entry name" value="GcvT/YgfZ_C"/>
</dbReference>
<dbReference type="GO" id="GO:0006546">
    <property type="term" value="P:glycine catabolic process"/>
    <property type="evidence" value="ECO:0007669"/>
    <property type="project" value="InterPro"/>
</dbReference>
<proteinExistence type="inferred from homology"/>
<dbReference type="FunFam" id="2.40.30.110:FF:000003">
    <property type="entry name" value="Aminomethyltransferase"/>
    <property type="match status" value="1"/>
</dbReference>
<evidence type="ECO:0000256" key="4">
    <source>
        <dbReference type="ARBA" id="ARBA00022679"/>
    </source>
</evidence>
<protein>
    <recommendedName>
        <fullName evidence="2">aminomethyltransferase</fullName>
        <ecNumber evidence="2">2.1.2.10</ecNumber>
    </recommendedName>
    <alternativeName>
        <fullName evidence="5">Glycine cleavage system T protein</fullName>
    </alternativeName>
</protein>
<sequence length="365" mass="41310">MNADQLDIKKTPLYEAHVNLGARMVNFAGWKMPVQYESIIKEHEAVRSNAGVFDISHMGELLLEGNEVIKFLQFVMINDLNLLEPYKGQYSCMCYENGTVVDDLVYYEEIPERFRMIVNASNIEKDLLWLNDHLEEYDIEITNLSTKRSRIAFQGPKSDEFLQEIIDVDLSKINRFYFANGSINDTPVFIARTGYTGERGFELSVDNGHVKSIWNDLLKTGASPAGLGARDSLRLEACYSLYGHEISDSISPVEAGLSWLVKPKEGIDYIGKEILIKQKSQGTERVLVGLDLIDRGIIRENYEIFKDGNEIGFVTSGGFSPTLKKTIGLGLIKKKFREIGTDIDIEIRNKILKGKVVSTPFYRNV</sequence>
<dbReference type="InterPro" id="IPR022903">
    <property type="entry name" value="GcvT_bac"/>
</dbReference>
<dbReference type="Gene3D" id="4.10.1250.10">
    <property type="entry name" value="Aminomethyltransferase fragment"/>
    <property type="match status" value="1"/>
</dbReference>
<name>A0A0F9LEE6_9ZZZZ</name>
<comment type="similarity">
    <text evidence="1">Belongs to the GcvT family.</text>
</comment>
<dbReference type="HAMAP" id="MF_00259">
    <property type="entry name" value="GcvT"/>
    <property type="match status" value="1"/>
</dbReference>
<dbReference type="InterPro" id="IPR006223">
    <property type="entry name" value="GcvT"/>
</dbReference>
<evidence type="ECO:0000256" key="3">
    <source>
        <dbReference type="ARBA" id="ARBA00022576"/>
    </source>
</evidence>
<dbReference type="FunFam" id="3.30.70.1400:FF:000001">
    <property type="entry name" value="Aminomethyltransferase"/>
    <property type="match status" value="1"/>
</dbReference>
<keyword evidence="4" id="KW-0808">Transferase</keyword>
<dbReference type="PIRSF" id="PIRSF006487">
    <property type="entry name" value="GcvT"/>
    <property type="match status" value="1"/>
</dbReference>
<evidence type="ECO:0000256" key="2">
    <source>
        <dbReference type="ARBA" id="ARBA00012616"/>
    </source>
</evidence>
<dbReference type="SUPFAM" id="SSF103025">
    <property type="entry name" value="Folate-binding domain"/>
    <property type="match status" value="1"/>
</dbReference>
<dbReference type="NCBIfam" id="NF001567">
    <property type="entry name" value="PRK00389.1"/>
    <property type="match status" value="1"/>
</dbReference>
<evidence type="ECO:0000256" key="6">
    <source>
        <dbReference type="ARBA" id="ARBA00047665"/>
    </source>
</evidence>
<dbReference type="Gene3D" id="3.30.1360.120">
    <property type="entry name" value="Probable tRNA modification gtpase trme, domain 1"/>
    <property type="match status" value="1"/>
</dbReference>
<dbReference type="EC" id="2.1.2.10" evidence="2"/>
<dbReference type="SUPFAM" id="SSF101790">
    <property type="entry name" value="Aminomethyltransferase beta-barrel domain"/>
    <property type="match status" value="1"/>
</dbReference>
<dbReference type="Gene3D" id="2.40.30.110">
    <property type="entry name" value="Aminomethyltransferase beta-barrel domains"/>
    <property type="match status" value="1"/>
</dbReference>
<dbReference type="Gene3D" id="3.30.70.1400">
    <property type="entry name" value="Aminomethyltransferase beta-barrel domains"/>
    <property type="match status" value="1"/>
</dbReference>
<evidence type="ECO:0000259" key="8">
    <source>
        <dbReference type="Pfam" id="PF08669"/>
    </source>
</evidence>
<accession>A0A0F9LEE6</accession>
<dbReference type="InterPro" id="IPR027266">
    <property type="entry name" value="TrmE/GcvT-like"/>
</dbReference>
<reference evidence="9" key="1">
    <citation type="journal article" date="2015" name="Nature">
        <title>Complex archaea that bridge the gap between prokaryotes and eukaryotes.</title>
        <authorList>
            <person name="Spang A."/>
            <person name="Saw J.H."/>
            <person name="Jorgensen S.L."/>
            <person name="Zaremba-Niedzwiedzka K."/>
            <person name="Martijn J."/>
            <person name="Lind A.E."/>
            <person name="van Eijk R."/>
            <person name="Schleper C."/>
            <person name="Guy L."/>
            <person name="Ettema T.J."/>
        </authorList>
    </citation>
    <scope>NUCLEOTIDE SEQUENCE</scope>
</reference>
<dbReference type="GO" id="GO:0004047">
    <property type="term" value="F:aminomethyltransferase activity"/>
    <property type="evidence" value="ECO:0007669"/>
    <property type="project" value="UniProtKB-EC"/>
</dbReference>
<dbReference type="PANTHER" id="PTHR43757">
    <property type="entry name" value="AMINOMETHYLTRANSFERASE"/>
    <property type="match status" value="1"/>
</dbReference>